<name>D8QJR2_SCHCM</name>
<evidence type="ECO:0000313" key="3">
    <source>
        <dbReference type="Proteomes" id="UP000007431"/>
    </source>
</evidence>
<dbReference type="KEGG" id="scm:SCHCO_02556979"/>
<feature type="domain" description="F-box" evidence="1">
    <location>
        <begin position="55"/>
        <end position="115"/>
    </location>
</feature>
<dbReference type="OrthoDB" id="3068822at2759"/>
<dbReference type="EMBL" id="GL377315">
    <property type="protein sequence ID" value="EFI91759.1"/>
    <property type="molecule type" value="Genomic_DNA"/>
</dbReference>
<dbReference type="eggNOG" id="ENOG502QQE7">
    <property type="taxonomic scope" value="Eukaryota"/>
</dbReference>
<protein>
    <recommendedName>
        <fullName evidence="1">F-box domain-containing protein</fullName>
    </recommendedName>
</protein>
<dbReference type="SUPFAM" id="SSF81383">
    <property type="entry name" value="F-box domain"/>
    <property type="match status" value="1"/>
</dbReference>
<dbReference type="InterPro" id="IPR001810">
    <property type="entry name" value="F-box_dom"/>
</dbReference>
<dbReference type="Proteomes" id="UP000007431">
    <property type="component" value="Unassembled WGS sequence"/>
</dbReference>
<evidence type="ECO:0000259" key="1">
    <source>
        <dbReference type="Pfam" id="PF12937"/>
    </source>
</evidence>
<dbReference type="OMA" id="NSSAQCA"/>
<dbReference type="VEuPathDB" id="FungiDB:SCHCODRAFT_02556979"/>
<dbReference type="Pfam" id="PF12937">
    <property type="entry name" value="F-box-like"/>
    <property type="match status" value="1"/>
</dbReference>
<accession>D8QJR2</accession>
<dbReference type="SUPFAM" id="SSF52047">
    <property type="entry name" value="RNI-like"/>
    <property type="match status" value="1"/>
</dbReference>
<dbReference type="InParanoid" id="D8QJR2"/>
<dbReference type="AlphaFoldDB" id="D8QJR2"/>
<organism evidence="3">
    <name type="scientific">Schizophyllum commune (strain H4-8 / FGSC 9210)</name>
    <name type="common">Split gill fungus</name>
    <dbReference type="NCBI Taxonomy" id="578458"/>
    <lineage>
        <taxon>Eukaryota</taxon>
        <taxon>Fungi</taxon>
        <taxon>Dikarya</taxon>
        <taxon>Basidiomycota</taxon>
        <taxon>Agaricomycotina</taxon>
        <taxon>Agaricomycetes</taxon>
        <taxon>Agaricomycetidae</taxon>
        <taxon>Agaricales</taxon>
        <taxon>Schizophyllaceae</taxon>
        <taxon>Schizophyllum</taxon>
    </lineage>
</organism>
<dbReference type="InterPro" id="IPR036047">
    <property type="entry name" value="F-box-like_dom_sf"/>
</dbReference>
<dbReference type="RefSeq" id="XP_003026662.1">
    <property type="nucleotide sequence ID" value="XM_003026616.1"/>
</dbReference>
<dbReference type="GeneID" id="9593454"/>
<evidence type="ECO:0000313" key="2">
    <source>
        <dbReference type="EMBL" id="EFI91759.1"/>
    </source>
</evidence>
<dbReference type="HOGENOM" id="CLU_459384_0_0_1"/>
<gene>
    <name evidence="2" type="ORF">SCHCODRAFT_114084</name>
</gene>
<proteinExistence type="predicted"/>
<feature type="non-terminal residue" evidence="2">
    <location>
        <position position="571"/>
    </location>
</feature>
<dbReference type="Gene3D" id="1.20.1280.50">
    <property type="match status" value="1"/>
</dbReference>
<keyword evidence="3" id="KW-1185">Reference proteome</keyword>
<sequence>MEVEQSGYEAALDTLPSSILSAIADLDLSKICALEEKTRFVMAALKSARNAHALIDKLPAEVLERIFLLVQRHYGDFLPKWPVLKSLEWIAITHVCRRWRLIATAHPALWTTLDLCHNWSADAGRTFLARSGDAPLTVFFSTRDLGYSNNDMKVLKDALDTHSDRLAVLHVAADRRRDFNEVCELFVGIPAPRLRSLTLYIRQPRRNHVYTGPRIFEGTLPLLRKLVVAYCAAWDMLNIIDLTHLAICKVGVDELLKIVGASPHLEELICIGSDEWSRSAANDDPSSPSVICLPQLRYLQLSTPEGIKRIPFLHRLEIPEACNVRLQLLLEDPITTLLPSNSHFGPLQRPVPTVQLCTGRFLSCWIAFRSGHIVVEGRCNYSHFAGITNTNTVLEVQLDDLTDRTSPEGWSRLLASMPKIRTLVIYGRGEARGLRGLFAVLSSRPEGAESLLCPDLEALHLGADHADAGVAFSLWQVSALRAKEGRPLREVIVFSDGEKGHLGRGQSSDGTRHALILDASGAPTQVDSRAWKCNTVKFAEIVARQARPLRRETGLDWAWVERKRIVQEQET</sequence>
<reference evidence="2 3" key="1">
    <citation type="journal article" date="2010" name="Nat. Biotechnol.">
        <title>Genome sequence of the model mushroom Schizophyllum commune.</title>
        <authorList>
            <person name="Ohm R.A."/>
            <person name="de Jong J.F."/>
            <person name="Lugones L.G."/>
            <person name="Aerts A."/>
            <person name="Kothe E."/>
            <person name="Stajich J.E."/>
            <person name="de Vries R.P."/>
            <person name="Record E."/>
            <person name="Levasseur A."/>
            <person name="Baker S.E."/>
            <person name="Bartholomew K.A."/>
            <person name="Coutinho P.M."/>
            <person name="Erdmann S."/>
            <person name="Fowler T.J."/>
            <person name="Gathman A.C."/>
            <person name="Lombard V."/>
            <person name="Henrissat B."/>
            <person name="Knabe N."/>
            <person name="Kuees U."/>
            <person name="Lilly W.W."/>
            <person name="Lindquist E."/>
            <person name="Lucas S."/>
            <person name="Magnuson J.K."/>
            <person name="Piumi F."/>
            <person name="Raudaskoski M."/>
            <person name="Salamov A."/>
            <person name="Schmutz J."/>
            <person name="Schwarze F.W.M.R."/>
            <person name="vanKuyk P.A."/>
            <person name="Horton J.S."/>
            <person name="Grigoriev I.V."/>
            <person name="Woesten H.A.B."/>
        </authorList>
    </citation>
    <scope>NUCLEOTIDE SEQUENCE [LARGE SCALE GENOMIC DNA]</scope>
    <source>
        <strain evidence="3">H4-8 / FGSC 9210</strain>
    </source>
</reference>